<organism evidence="6 7">
    <name type="scientific">Methylomonas rivi</name>
    <dbReference type="NCBI Taxonomy" id="2952226"/>
    <lineage>
        <taxon>Bacteria</taxon>
        <taxon>Pseudomonadati</taxon>
        <taxon>Pseudomonadota</taxon>
        <taxon>Gammaproteobacteria</taxon>
        <taxon>Methylococcales</taxon>
        <taxon>Methylococcaceae</taxon>
        <taxon>Methylomonas</taxon>
    </lineage>
</organism>
<protein>
    <submittedName>
        <fullName evidence="6">Hemerythrin family protein</fullName>
    </submittedName>
</protein>
<dbReference type="InterPro" id="IPR012312">
    <property type="entry name" value="Hemerythrin-like"/>
</dbReference>
<evidence type="ECO:0000313" key="7">
    <source>
        <dbReference type="Proteomes" id="UP001524586"/>
    </source>
</evidence>
<keyword evidence="3" id="KW-0479">Metal-binding</keyword>
<dbReference type="InterPro" id="IPR016131">
    <property type="entry name" value="Haemerythrin_Fe_BS"/>
</dbReference>
<evidence type="ECO:0000256" key="3">
    <source>
        <dbReference type="ARBA" id="ARBA00022723"/>
    </source>
</evidence>
<gene>
    <name evidence="6" type="ORF">NP596_03980</name>
</gene>
<evidence type="ECO:0000313" key="6">
    <source>
        <dbReference type="EMBL" id="MCQ8127610.1"/>
    </source>
</evidence>
<dbReference type="SUPFAM" id="SSF47188">
    <property type="entry name" value="Hemerythrin-like"/>
    <property type="match status" value="1"/>
</dbReference>
<comment type="similarity">
    <text evidence="1">Belongs to the hemerythrin family.</text>
</comment>
<dbReference type="Gene3D" id="1.20.120.50">
    <property type="entry name" value="Hemerythrin-like"/>
    <property type="match status" value="1"/>
</dbReference>
<keyword evidence="2" id="KW-0813">Transport</keyword>
<evidence type="ECO:0000256" key="2">
    <source>
        <dbReference type="ARBA" id="ARBA00022621"/>
    </source>
</evidence>
<dbReference type="PANTHER" id="PTHR37164:SF1">
    <property type="entry name" value="BACTERIOHEMERYTHRIN"/>
    <property type="match status" value="1"/>
</dbReference>
<dbReference type="CDD" id="cd12107">
    <property type="entry name" value="Hemerythrin"/>
    <property type="match status" value="1"/>
</dbReference>
<dbReference type="NCBIfam" id="TIGR02481">
    <property type="entry name" value="hemeryth_dom"/>
    <property type="match status" value="1"/>
</dbReference>
<keyword evidence="7" id="KW-1185">Reference proteome</keyword>
<dbReference type="EMBL" id="JANIBK010000012">
    <property type="protein sequence ID" value="MCQ8127610.1"/>
    <property type="molecule type" value="Genomic_DNA"/>
</dbReference>
<dbReference type="InterPro" id="IPR012827">
    <property type="entry name" value="Hemerythrin_metal-bd"/>
</dbReference>
<reference evidence="6 7" key="1">
    <citation type="submission" date="2022-07" db="EMBL/GenBank/DDBJ databases">
        <title>Methylomonas rivi sp. nov., Methylomonas rosea sp. nov., Methylomonas aureus sp. nov. and Methylomonas subterranea sp. nov., four novel methanotrophs isolated from a freshwater creek and the deep terrestrial subsurface.</title>
        <authorList>
            <person name="Abin C."/>
            <person name="Sankaranarayanan K."/>
            <person name="Garner C."/>
            <person name="Sindelar R."/>
            <person name="Kotary K."/>
            <person name="Garner R."/>
            <person name="Barclay S."/>
            <person name="Lawson P."/>
            <person name="Krumholz L."/>
        </authorList>
    </citation>
    <scope>NUCLEOTIDE SEQUENCE [LARGE SCALE GENOMIC DNA]</scope>
    <source>
        <strain evidence="6 7">WSC-6</strain>
    </source>
</reference>
<dbReference type="RefSeq" id="WP_256613942.1">
    <property type="nucleotide sequence ID" value="NZ_JANIBK010000012.1"/>
</dbReference>
<accession>A0ABT1U2D5</accession>
<comment type="caution">
    <text evidence="6">The sequence shown here is derived from an EMBL/GenBank/DDBJ whole genome shotgun (WGS) entry which is preliminary data.</text>
</comment>
<evidence type="ECO:0000259" key="5">
    <source>
        <dbReference type="Pfam" id="PF01814"/>
    </source>
</evidence>
<dbReference type="InterPro" id="IPR035938">
    <property type="entry name" value="Hemerythrin-like_sf"/>
</dbReference>
<name>A0ABT1U2D5_9GAMM</name>
<proteinExistence type="inferred from homology"/>
<dbReference type="PROSITE" id="PS00550">
    <property type="entry name" value="HEMERYTHRINS"/>
    <property type="match status" value="1"/>
</dbReference>
<evidence type="ECO:0000256" key="1">
    <source>
        <dbReference type="ARBA" id="ARBA00010587"/>
    </source>
</evidence>
<keyword evidence="2" id="KW-0561">Oxygen transport</keyword>
<feature type="domain" description="Hemerythrin-like" evidence="5">
    <location>
        <begin position="13"/>
        <end position="121"/>
    </location>
</feature>
<dbReference type="Proteomes" id="UP001524586">
    <property type="component" value="Unassembled WGS sequence"/>
</dbReference>
<sequence>MSKFIWRDEYKTGHDTIDAQHRNLFKLANQLVDVSDQDEITRLLMLFFQHVREHFQYEEQFMKQSGYSDYQAHVESHNKMLDKLIDISKKVQLKQWIASEIQSFVDSWVLVHILGEDLKFIDELKAKKVSPG</sequence>
<keyword evidence="4" id="KW-0408">Iron</keyword>
<dbReference type="Pfam" id="PF01814">
    <property type="entry name" value="Hemerythrin"/>
    <property type="match status" value="1"/>
</dbReference>
<dbReference type="NCBIfam" id="NF033749">
    <property type="entry name" value="bact_hemeryth"/>
    <property type="match status" value="1"/>
</dbReference>
<dbReference type="PANTHER" id="PTHR37164">
    <property type="entry name" value="BACTERIOHEMERYTHRIN"/>
    <property type="match status" value="1"/>
</dbReference>
<evidence type="ECO:0000256" key="4">
    <source>
        <dbReference type="ARBA" id="ARBA00023004"/>
    </source>
</evidence>
<dbReference type="InterPro" id="IPR050669">
    <property type="entry name" value="Hemerythrin"/>
</dbReference>